<dbReference type="PANTHER" id="PTHR36848">
    <property type="entry name" value="DNA-BINDING PROTEIN (PUTATIVE SECRETED PROTEIN)-RELATED"/>
    <property type="match status" value="1"/>
</dbReference>
<dbReference type="AlphaFoldDB" id="F6BKE5"/>
<dbReference type="InterPro" id="IPR008979">
    <property type="entry name" value="Galactose-bd-like_sf"/>
</dbReference>
<proteinExistence type="predicted"/>
<name>F6BKE5_THEXL</name>
<protein>
    <recommendedName>
        <fullName evidence="3">Glycoside hydrolase family 2 sugar binding protein</fullName>
    </recommendedName>
</protein>
<dbReference type="RefSeq" id="WP_013788822.1">
    <property type="nucleotide sequence ID" value="NC_015555.1"/>
</dbReference>
<evidence type="ECO:0000313" key="2">
    <source>
        <dbReference type="Proteomes" id="UP000007239"/>
    </source>
</evidence>
<dbReference type="KEGG" id="txy:Thexy_2082"/>
<dbReference type="SUPFAM" id="SSF49785">
    <property type="entry name" value="Galactose-binding domain-like"/>
    <property type="match status" value="1"/>
</dbReference>
<dbReference type="HOGENOM" id="CLU_010993_0_0_9"/>
<gene>
    <name evidence="1" type="ordered locus">Thexy_2082</name>
</gene>
<reference evidence="1" key="1">
    <citation type="submission" date="2011-05" db="EMBL/GenBank/DDBJ databases">
        <title>Complete sequence of Thermoanaerobacterium xylanolyticum LX-11.</title>
        <authorList>
            <consortium name="US DOE Joint Genome Institute"/>
            <person name="Lucas S."/>
            <person name="Han J."/>
            <person name="Lapidus A."/>
            <person name="Cheng J.-F."/>
            <person name="Goodwin L."/>
            <person name="Pitluck S."/>
            <person name="Peters L."/>
            <person name="Mikhailova N."/>
            <person name="Lu M."/>
            <person name="Han C."/>
            <person name="Tapia R."/>
            <person name="Land M."/>
            <person name="Hauser L."/>
            <person name="Kyrpides N."/>
            <person name="Ivanova N."/>
            <person name="Pagani I."/>
            <person name="Hemme C."/>
            <person name="Woyke T."/>
        </authorList>
    </citation>
    <scope>NUCLEOTIDE SEQUENCE</scope>
    <source>
        <strain evidence="1">LX-11</strain>
    </source>
</reference>
<keyword evidence="2" id="KW-1185">Reference proteome</keyword>
<dbReference type="Gene3D" id="2.60.120.260">
    <property type="entry name" value="Galactose-binding domain-like"/>
    <property type="match status" value="1"/>
</dbReference>
<dbReference type="STRING" id="858215.Thexy_2082"/>
<dbReference type="EMBL" id="CP002739">
    <property type="protein sequence ID" value="AEF18092.1"/>
    <property type="molecule type" value="Genomic_DNA"/>
</dbReference>
<dbReference type="PANTHER" id="PTHR36848:SF2">
    <property type="entry name" value="SECRETED PROTEIN"/>
    <property type="match status" value="1"/>
</dbReference>
<accession>F6BKE5</accession>
<evidence type="ECO:0008006" key="3">
    <source>
        <dbReference type="Google" id="ProtNLM"/>
    </source>
</evidence>
<dbReference type="InterPro" id="IPR053161">
    <property type="entry name" value="Ulvan_degrading_GH"/>
</dbReference>
<evidence type="ECO:0000313" key="1">
    <source>
        <dbReference type="EMBL" id="AEF18092.1"/>
    </source>
</evidence>
<sequence length="1003" mass="116043">MKLEEFKNPEALYRNAPFFSWNDKLDKDELKRQIKDMAEKGWGSYFMHSRVGLVTGYLSEEWMDMIKACAETARETGTYAWLYDEDKWPSGFAGGIVPNTNEKFRSSALVLIKSNEITKNDIIMSEIDWEGQRYIICKRISPLGNLWFNGSSYVDLMNPEAVKTFIKVTHEKYKETVGKYFGKEIPGIFTDEPCYLMEIYYNVPAIPWSIYLPDFFKKLKGYNIEEHVKELFFDIGDYKKIRFDFYDAATRLFLESWTKQYYDWCEKNNLKMTGHFMGEDDLVSQTQWIGAAMPHYEFMHWPGIDKLGRNINQLVTVNQVSSVADQLNKERVLCEVFGTIGQQVSFYHRKWIADWEAALGISFVNSHLSLYSMRGERKRDYPANLYYQQPWWDDERKFADYIGRISYAVSQGKREVDILVLHPIASVWSEYSPLHKQNGFPVENSIYNRHFEVLSTMLREWKLDYHYGDEIIMESHAKVQDGKLIIGQHKYSTVIVPPSLTLRTNTVKLLREFAEQAGADRLIFIKPVPSRVDGILGDMNLPDGVLYVNSVKDALDIVDKYYDYRIKITDKMTGENADKIYCHSRIAKEGRSIFLVNTDEQREINAIISLPYEEEPYILDLMSGEIFAIPSIVKDGRREISVKFYPAGSMLLYYTDENVNVQKVPNYLDSGLAFTDDDVTLKDLVITVDNWEVNFLEQNVLPLNDVTLYLDGKKVLENEPVAYAWNQHFYKVDDGTPFKAEYTFEVINIPEGEIFAVIEVAENLDRITINDIEIRPLKQRGELGAFDPNKSWKDINFTKVPLTGKICEGVNKLTIEGKKVNNITGPGTHISVKDFKNHFPTEVEAVYIVGNFIVMDFNKKHFTIDGKFKKPNYKDLTESGYPFYAGKVEFVSQIEYKKENAKAYLIINDVKAACIELYVNDKYVDVKYWEPYVFDVTNVLKEGKNEIKIVAATTLFNLMGPNRIARIFDDEFVGPNTFVDFNRFTEKYALLPLGIGSASLLCI</sequence>
<dbReference type="eggNOG" id="COG3250">
    <property type="taxonomic scope" value="Bacteria"/>
</dbReference>
<dbReference type="Proteomes" id="UP000007239">
    <property type="component" value="Chromosome"/>
</dbReference>
<organism evidence="1 2">
    <name type="scientific">Thermoanaerobacterium xylanolyticum (strain ATCC 49914 / DSM 7097 / LX-11)</name>
    <dbReference type="NCBI Taxonomy" id="858215"/>
    <lineage>
        <taxon>Bacteria</taxon>
        <taxon>Bacillati</taxon>
        <taxon>Bacillota</taxon>
        <taxon>Clostridia</taxon>
        <taxon>Thermoanaerobacterales</taxon>
        <taxon>Thermoanaerobacteraceae</taxon>
        <taxon>Thermoanaerobacterium</taxon>
    </lineage>
</organism>